<dbReference type="Pfam" id="PF08240">
    <property type="entry name" value="ADH_N"/>
    <property type="match status" value="1"/>
</dbReference>
<protein>
    <recommendedName>
        <fullName evidence="1">Enoyl reductase (ER) domain-containing protein</fullName>
    </recommendedName>
</protein>
<dbReference type="InterPro" id="IPR002364">
    <property type="entry name" value="Quin_OxRdtase/zeta-crystal_CS"/>
</dbReference>
<dbReference type="GO" id="GO:0016491">
    <property type="term" value="F:oxidoreductase activity"/>
    <property type="evidence" value="ECO:0007669"/>
    <property type="project" value="InterPro"/>
</dbReference>
<reference evidence="2" key="1">
    <citation type="submission" date="2023-08" db="EMBL/GenBank/DDBJ databases">
        <authorList>
            <person name="Audoor S."/>
            <person name="Bilcke G."/>
        </authorList>
    </citation>
    <scope>NUCLEOTIDE SEQUENCE</scope>
</reference>
<evidence type="ECO:0000313" key="2">
    <source>
        <dbReference type="EMBL" id="CAJ1957088.1"/>
    </source>
</evidence>
<dbReference type="InterPro" id="IPR052733">
    <property type="entry name" value="Chloroplast_QOR"/>
</dbReference>
<keyword evidence="3" id="KW-1185">Reference proteome</keyword>
<sequence>MKAWRLDAYNEDVPAAIEGMKLEDVPVPEPHDGTVLIKTAYCSVNPIDWKLFSGGFDGFFPVKVFPYTPGFDVAGVVEKVGAGVTDLAVGDRIICDLGLVESCVDPPLKQGAGGAFAEYCIAPGDICSKVGDADFESVVGLPLAGLTAFQALFTGSHNQDLGHCKEGDKVLILGGAGGVGTIALQLASNAGCHVTTTASAAKFDFVKGLGAKEIINYHDQDWGEVLAGQDYDMIFDCIGLMDDLNVRAPKVLKKGGKFISIANFDPSAKGPDGVEFAVFLLLSKTTDLDKMVQMVKDGKLKIINDKVYPFAETPAALKQSLGGRSSGKVLIKL</sequence>
<gene>
    <name evidence="2" type="ORF">CYCCA115_LOCUS16540</name>
</gene>
<dbReference type="Proteomes" id="UP001295423">
    <property type="component" value="Unassembled WGS sequence"/>
</dbReference>
<dbReference type="SUPFAM" id="SSF50129">
    <property type="entry name" value="GroES-like"/>
    <property type="match status" value="1"/>
</dbReference>
<dbReference type="EMBL" id="CAKOGP040001936">
    <property type="protein sequence ID" value="CAJ1957088.1"/>
    <property type="molecule type" value="Genomic_DNA"/>
</dbReference>
<name>A0AAD2FYA1_9STRA</name>
<dbReference type="AlphaFoldDB" id="A0AAD2FYA1"/>
<feature type="domain" description="Enoyl reductase (ER)" evidence="1">
    <location>
        <begin position="15"/>
        <end position="331"/>
    </location>
</feature>
<proteinExistence type="predicted"/>
<comment type="caution">
    <text evidence="2">The sequence shown here is derived from an EMBL/GenBank/DDBJ whole genome shotgun (WGS) entry which is preliminary data.</text>
</comment>
<evidence type="ECO:0000259" key="1">
    <source>
        <dbReference type="SMART" id="SM00829"/>
    </source>
</evidence>
<dbReference type="InterPro" id="IPR036291">
    <property type="entry name" value="NAD(P)-bd_dom_sf"/>
</dbReference>
<dbReference type="CDD" id="cd05289">
    <property type="entry name" value="MDR_like_2"/>
    <property type="match status" value="1"/>
</dbReference>
<dbReference type="Gene3D" id="3.40.50.720">
    <property type="entry name" value="NAD(P)-binding Rossmann-like Domain"/>
    <property type="match status" value="1"/>
</dbReference>
<dbReference type="Pfam" id="PF13602">
    <property type="entry name" value="ADH_zinc_N_2"/>
    <property type="match status" value="1"/>
</dbReference>
<dbReference type="GO" id="GO:0008270">
    <property type="term" value="F:zinc ion binding"/>
    <property type="evidence" value="ECO:0007669"/>
    <property type="project" value="InterPro"/>
</dbReference>
<accession>A0AAD2FYA1</accession>
<dbReference type="SUPFAM" id="SSF51735">
    <property type="entry name" value="NAD(P)-binding Rossmann-fold domains"/>
    <property type="match status" value="1"/>
</dbReference>
<dbReference type="InterPro" id="IPR020843">
    <property type="entry name" value="ER"/>
</dbReference>
<evidence type="ECO:0000313" key="3">
    <source>
        <dbReference type="Proteomes" id="UP001295423"/>
    </source>
</evidence>
<organism evidence="2 3">
    <name type="scientific">Cylindrotheca closterium</name>
    <dbReference type="NCBI Taxonomy" id="2856"/>
    <lineage>
        <taxon>Eukaryota</taxon>
        <taxon>Sar</taxon>
        <taxon>Stramenopiles</taxon>
        <taxon>Ochrophyta</taxon>
        <taxon>Bacillariophyta</taxon>
        <taxon>Bacillariophyceae</taxon>
        <taxon>Bacillariophycidae</taxon>
        <taxon>Bacillariales</taxon>
        <taxon>Bacillariaceae</taxon>
        <taxon>Cylindrotheca</taxon>
    </lineage>
</organism>
<dbReference type="InterPro" id="IPR011032">
    <property type="entry name" value="GroES-like_sf"/>
</dbReference>
<dbReference type="PROSITE" id="PS01162">
    <property type="entry name" value="QOR_ZETA_CRYSTAL"/>
    <property type="match status" value="1"/>
</dbReference>
<dbReference type="SMART" id="SM00829">
    <property type="entry name" value="PKS_ER"/>
    <property type="match status" value="1"/>
</dbReference>
<dbReference type="Gene3D" id="3.90.180.10">
    <property type="entry name" value="Medium-chain alcohol dehydrogenases, catalytic domain"/>
    <property type="match status" value="1"/>
</dbReference>
<dbReference type="PANTHER" id="PTHR44013:SF1">
    <property type="entry name" value="ZINC-TYPE ALCOHOL DEHYDROGENASE-LIKE PROTEIN C16A3.02C"/>
    <property type="match status" value="1"/>
</dbReference>
<dbReference type="PANTHER" id="PTHR44013">
    <property type="entry name" value="ZINC-TYPE ALCOHOL DEHYDROGENASE-LIKE PROTEIN C16A3.02C"/>
    <property type="match status" value="1"/>
</dbReference>
<dbReference type="InterPro" id="IPR013154">
    <property type="entry name" value="ADH-like_N"/>
</dbReference>